<reference evidence="3" key="1">
    <citation type="submission" date="2016-06" db="EMBL/GenBank/DDBJ databases">
        <title>Parallel loss of symbiosis genes in relatives of nitrogen-fixing non-legume Parasponia.</title>
        <authorList>
            <person name="Van Velzen R."/>
            <person name="Holmer R."/>
            <person name="Bu F."/>
            <person name="Rutten L."/>
            <person name="Van Zeijl A."/>
            <person name="Liu W."/>
            <person name="Santuari L."/>
            <person name="Cao Q."/>
            <person name="Sharma T."/>
            <person name="Shen D."/>
            <person name="Roswanjaya Y."/>
            <person name="Wardhani T."/>
            <person name="Kalhor M.S."/>
            <person name="Jansen J."/>
            <person name="Van den Hoogen J."/>
            <person name="Gungor B."/>
            <person name="Hartog M."/>
            <person name="Hontelez J."/>
            <person name="Verver J."/>
            <person name="Yang W.-C."/>
            <person name="Schijlen E."/>
            <person name="Repin R."/>
            <person name="Schilthuizen M."/>
            <person name="Schranz E."/>
            <person name="Heidstra R."/>
            <person name="Miyata K."/>
            <person name="Fedorova E."/>
            <person name="Kohlen W."/>
            <person name="Bisseling T."/>
            <person name="Smit S."/>
            <person name="Geurts R."/>
        </authorList>
    </citation>
    <scope>NUCLEOTIDE SEQUENCE [LARGE SCALE GENOMIC DNA]</scope>
    <source>
        <strain evidence="3">cv. RG33-2</strain>
    </source>
</reference>
<dbReference type="AlphaFoldDB" id="A0A2P5F1V6"/>
<accession>A0A2P5F1V6</accession>
<dbReference type="PANTHER" id="PTHR47074:SF11">
    <property type="entry name" value="REVERSE TRANSCRIPTASE-LIKE PROTEIN"/>
    <property type="match status" value="1"/>
</dbReference>
<proteinExistence type="predicted"/>
<dbReference type="SUPFAM" id="SSF53098">
    <property type="entry name" value="Ribonuclease H-like"/>
    <property type="match status" value="1"/>
</dbReference>
<dbReference type="STRING" id="63057.A0A2P5F1V6"/>
<sequence>MDRSQPPTRWHPTNPGILKLNVDAAINAEADYIGVGAIIRDNAGMVVGAFTTRFRGRFSAFIAECISVREGLKFAMEEGVMVNMIETDCLNVISAIHSRSSLGIESSIIEDIVVILSWLDNVSCSDIPRSGNEAAHSLARFALFASCITMVWKNEIPECIFVLNDLPT</sequence>
<dbReference type="InterPro" id="IPR052929">
    <property type="entry name" value="RNase_H-like_EbsB-rel"/>
</dbReference>
<dbReference type="PANTHER" id="PTHR47074">
    <property type="entry name" value="BNAC02G40300D PROTEIN"/>
    <property type="match status" value="1"/>
</dbReference>
<keyword evidence="3" id="KW-1185">Reference proteome</keyword>
<dbReference type="InterPro" id="IPR012337">
    <property type="entry name" value="RNaseH-like_sf"/>
</dbReference>
<organism evidence="2 3">
    <name type="scientific">Trema orientale</name>
    <name type="common">Charcoal tree</name>
    <name type="synonym">Celtis orientalis</name>
    <dbReference type="NCBI Taxonomy" id="63057"/>
    <lineage>
        <taxon>Eukaryota</taxon>
        <taxon>Viridiplantae</taxon>
        <taxon>Streptophyta</taxon>
        <taxon>Embryophyta</taxon>
        <taxon>Tracheophyta</taxon>
        <taxon>Spermatophyta</taxon>
        <taxon>Magnoliopsida</taxon>
        <taxon>eudicotyledons</taxon>
        <taxon>Gunneridae</taxon>
        <taxon>Pentapetalae</taxon>
        <taxon>rosids</taxon>
        <taxon>fabids</taxon>
        <taxon>Rosales</taxon>
        <taxon>Cannabaceae</taxon>
        <taxon>Trema</taxon>
    </lineage>
</organism>
<gene>
    <name evidence="2" type="ORF">TorRG33x02_123690</name>
</gene>
<evidence type="ECO:0000259" key="1">
    <source>
        <dbReference type="Pfam" id="PF13456"/>
    </source>
</evidence>
<dbReference type="GO" id="GO:0003676">
    <property type="term" value="F:nucleic acid binding"/>
    <property type="evidence" value="ECO:0007669"/>
    <property type="project" value="InterPro"/>
</dbReference>
<name>A0A2P5F1V6_TREOI</name>
<dbReference type="InterPro" id="IPR036397">
    <property type="entry name" value="RNaseH_sf"/>
</dbReference>
<dbReference type="Pfam" id="PF13456">
    <property type="entry name" value="RVT_3"/>
    <property type="match status" value="1"/>
</dbReference>
<dbReference type="Proteomes" id="UP000237000">
    <property type="component" value="Unassembled WGS sequence"/>
</dbReference>
<dbReference type="InterPro" id="IPR044730">
    <property type="entry name" value="RNase_H-like_dom_plant"/>
</dbReference>
<comment type="caution">
    <text evidence="2">The sequence shown here is derived from an EMBL/GenBank/DDBJ whole genome shotgun (WGS) entry which is preliminary data.</text>
</comment>
<dbReference type="EMBL" id="JXTC01000071">
    <property type="protein sequence ID" value="PON91771.1"/>
    <property type="molecule type" value="Genomic_DNA"/>
</dbReference>
<dbReference type="InParanoid" id="A0A2P5F1V6"/>
<dbReference type="CDD" id="cd06222">
    <property type="entry name" value="RNase_H_like"/>
    <property type="match status" value="1"/>
</dbReference>
<dbReference type="OrthoDB" id="1193612at2759"/>
<protein>
    <submittedName>
        <fullName evidence="2">Ribonuclease H-like domain containing protein</fullName>
    </submittedName>
</protein>
<dbReference type="GO" id="GO:0004523">
    <property type="term" value="F:RNA-DNA hybrid ribonuclease activity"/>
    <property type="evidence" value="ECO:0007669"/>
    <property type="project" value="InterPro"/>
</dbReference>
<dbReference type="Gene3D" id="3.30.420.10">
    <property type="entry name" value="Ribonuclease H-like superfamily/Ribonuclease H"/>
    <property type="match status" value="1"/>
</dbReference>
<dbReference type="InterPro" id="IPR002156">
    <property type="entry name" value="RNaseH_domain"/>
</dbReference>
<evidence type="ECO:0000313" key="3">
    <source>
        <dbReference type="Proteomes" id="UP000237000"/>
    </source>
</evidence>
<evidence type="ECO:0000313" key="2">
    <source>
        <dbReference type="EMBL" id="PON91771.1"/>
    </source>
</evidence>
<feature type="domain" description="RNase H type-1" evidence="1">
    <location>
        <begin position="21"/>
        <end position="142"/>
    </location>
</feature>